<dbReference type="AlphaFoldDB" id="A0A1G2MRY4"/>
<dbReference type="InterPro" id="IPR002516">
    <property type="entry name" value="Glyco_trans_11"/>
</dbReference>
<keyword evidence="1" id="KW-0328">Glycosyltransferase</keyword>
<evidence type="ECO:0000313" key="4">
    <source>
        <dbReference type="Proteomes" id="UP000177565"/>
    </source>
</evidence>
<organism evidence="3 4">
    <name type="scientific">Candidatus Taylorbacteria bacterium RIFCSPHIGHO2_02_FULL_46_13</name>
    <dbReference type="NCBI Taxonomy" id="1802312"/>
    <lineage>
        <taxon>Bacteria</taxon>
        <taxon>Candidatus Tayloriibacteriota</taxon>
    </lineage>
</organism>
<evidence type="ECO:0000313" key="3">
    <source>
        <dbReference type="EMBL" id="OHA26494.1"/>
    </source>
</evidence>
<comment type="caution">
    <text evidence="3">The sequence shown here is derived from an EMBL/GenBank/DDBJ whole genome shotgun (WGS) entry which is preliminary data.</text>
</comment>
<dbReference type="GO" id="GO:0008107">
    <property type="term" value="F:galactoside 2-alpha-L-fucosyltransferase activity"/>
    <property type="evidence" value="ECO:0007669"/>
    <property type="project" value="InterPro"/>
</dbReference>
<dbReference type="GO" id="GO:0016020">
    <property type="term" value="C:membrane"/>
    <property type="evidence" value="ECO:0007669"/>
    <property type="project" value="InterPro"/>
</dbReference>
<reference evidence="3 4" key="1">
    <citation type="journal article" date="2016" name="Nat. Commun.">
        <title>Thousands of microbial genomes shed light on interconnected biogeochemical processes in an aquifer system.</title>
        <authorList>
            <person name="Anantharaman K."/>
            <person name="Brown C.T."/>
            <person name="Hug L.A."/>
            <person name="Sharon I."/>
            <person name="Castelle C.J."/>
            <person name="Probst A.J."/>
            <person name="Thomas B.C."/>
            <person name="Singh A."/>
            <person name="Wilkins M.J."/>
            <person name="Karaoz U."/>
            <person name="Brodie E.L."/>
            <person name="Williams K.H."/>
            <person name="Hubbard S.S."/>
            <person name="Banfield J.F."/>
        </authorList>
    </citation>
    <scope>NUCLEOTIDE SEQUENCE [LARGE SCALE GENOMIC DNA]</scope>
</reference>
<dbReference type="Proteomes" id="UP000177565">
    <property type="component" value="Unassembled WGS sequence"/>
</dbReference>
<sequence>MIIMKLEGGLGNQLFQYALGRALSSALSTELTLDTSYYKTSPNRAYELDNFNIAARVADDDEIQRFLSPVSKIMDRFRNSYARLIIREQEEFVFDERIRALKDGHYVVGYWQNERYFKSIERTLKKELNLTQPLSKLAGTWSEKIKTVKSCSLHVRRGDYVTNKKIQRTHGNLPTAYYQKATELISKKRPGVEFFVFSDDIAWVKENLRLNVPLNFISDTEIKNTEALVLMSRCNDTIIANSTFSWWAAWLNENPLKTVIAPRQWFADASKDTSDLLPEAWVKI</sequence>
<accession>A0A1G2MRY4</accession>
<dbReference type="CDD" id="cd11301">
    <property type="entry name" value="Fut1_Fut2_like"/>
    <property type="match status" value="1"/>
</dbReference>
<evidence type="ECO:0000256" key="2">
    <source>
        <dbReference type="ARBA" id="ARBA00022679"/>
    </source>
</evidence>
<dbReference type="Pfam" id="PF01531">
    <property type="entry name" value="Glyco_transf_11"/>
    <property type="match status" value="1"/>
</dbReference>
<keyword evidence="2" id="KW-0808">Transferase</keyword>
<proteinExistence type="predicted"/>
<dbReference type="GO" id="GO:0005975">
    <property type="term" value="P:carbohydrate metabolic process"/>
    <property type="evidence" value="ECO:0007669"/>
    <property type="project" value="InterPro"/>
</dbReference>
<gene>
    <name evidence="3" type="ORF">A3C06_02865</name>
</gene>
<dbReference type="Gene3D" id="3.40.50.11350">
    <property type="match status" value="1"/>
</dbReference>
<name>A0A1G2MRY4_9BACT</name>
<dbReference type="PANTHER" id="PTHR11927">
    <property type="entry name" value="GALACTOSIDE 2-L-FUCOSYLTRANSFERASE"/>
    <property type="match status" value="1"/>
</dbReference>
<protein>
    <recommendedName>
        <fullName evidence="5">Glycosyl transferase family 11</fullName>
    </recommendedName>
</protein>
<evidence type="ECO:0008006" key="5">
    <source>
        <dbReference type="Google" id="ProtNLM"/>
    </source>
</evidence>
<dbReference type="PANTHER" id="PTHR11927:SF9">
    <property type="entry name" value="L-FUCOSYLTRANSFERASE"/>
    <property type="match status" value="1"/>
</dbReference>
<evidence type="ECO:0000256" key="1">
    <source>
        <dbReference type="ARBA" id="ARBA00022676"/>
    </source>
</evidence>
<dbReference type="EMBL" id="MHRQ01000020">
    <property type="protein sequence ID" value="OHA26494.1"/>
    <property type="molecule type" value="Genomic_DNA"/>
</dbReference>
<dbReference type="STRING" id="1802312.A3C06_02865"/>